<feature type="transmembrane region" description="Helical" evidence="1">
    <location>
        <begin position="78"/>
        <end position="95"/>
    </location>
</feature>
<proteinExistence type="predicted"/>
<feature type="transmembrane region" description="Helical" evidence="1">
    <location>
        <begin position="116"/>
        <end position="137"/>
    </location>
</feature>
<feature type="transmembrane region" description="Helical" evidence="1">
    <location>
        <begin position="169"/>
        <end position="189"/>
    </location>
</feature>
<evidence type="ECO:0000313" key="2">
    <source>
        <dbReference type="EMBL" id="AAX16833.1"/>
    </source>
</evidence>
<evidence type="ECO:0000256" key="1">
    <source>
        <dbReference type="SAM" id="Phobius"/>
    </source>
</evidence>
<sequence>MFAIFVHSIIFAYLALGALYTERVGLLNISIEGISFLAVFLTSLFIYLGYGIFVAVVMTIFISLIFGVFLSFLVRNGYNIFITGIGINILCYFLVRLLMKANFNFIPGFSLNISNNFAVTFFIIFFFVFLSFSIYAINYSRVRVVFEFIRSSDYENILGEQTSNYFRSFAIFISVISASIAGSFLAINFNVYSYDLGLNNGWLAICILYIAFANPWLIFPSAFLMIFIEYKFFNFQDYVNSYFALSLPFYMAILINIFVALFRKTKLF</sequence>
<dbReference type="GeneID" id="71843130"/>
<feature type="transmembrane region" description="Helical" evidence="1">
    <location>
        <begin position="201"/>
        <end position="228"/>
    </location>
</feature>
<gene>
    <name evidence="2" type="ordered locus">BH0316</name>
</gene>
<dbReference type="RefSeq" id="WP_012422090.1">
    <property type="nucleotide sequence ID" value="NC_010673.1"/>
</dbReference>
<accession>A0AA34R4R4</accession>
<feature type="transmembrane region" description="Helical" evidence="1">
    <location>
        <begin position="27"/>
        <end position="47"/>
    </location>
</feature>
<dbReference type="EMBL" id="CP000048">
    <property type="protein sequence ID" value="AAX16833.1"/>
    <property type="molecule type" value="Genomic_DNA"/>
</dbReference>
<dbReference type="Proteomes" id="UP000008834">
    <property type="component" value="Chromosome"/>
</dbReference>
<feature type="transmembrane region" description="Helical" evidence="1">
    <location>
        <begin position="52"/>
        <end position="72"/>
    </location>
</feature>
<keyword evidence="1" id="KW-0812">Transmembrane</keyword>
<dbReference type="KEGG" id="bhr:BH0316"/>
<keyword evidence="1" id="KW-1133">Transmembrane helix</keyword>
<reference evidence="3" key="1">
    <citation type="submission" date="2004-12" db="EMBL/GenBank/DDBJ databases">
        <title>The genome sequence of Borrelia hermsii and Borrelia turicatae: comparative analysis of two agents of endemic N. America relapsing fever.</title>
        <authorList>
            <person name="Porcella S.F."/>
            <person name="Raffel S.J."/>
            <person name="Schrumpf M.E."/>
            <person name="Montgomery B."/>
            <person name="Smith T."/>
            <person name="Schwan T.G."/>
        </authorList>
    </citation>
    <scope>NUCLEOTIDE SEQUENCE [LARGE SCALE GENOMIC DNA]</scope>
    <source>
        <strain evidence="3">HS1 / DAH</strain>
    </source>
</reference>
<keyword evidence="1" id="KW-0472">Membrane</keyword>
<dbReference type="AlphaFoldDB" id="A0AA34R4R4"/>
<feature type="transmembrane region" description="Helical" evidence="1">
    <location>
        <begin position="240"/>
        <end position="262"/>
    </location>
</feature>
<evidence type="ECO:0000313" key="3">
    <source>
        <dbReference type="Proteomes" id="UP000008834"/>
    </source>
</evidence>
<organism evidence="2 3">
    <name type="scientific">Borrelia hermsii (strain HS1 / DAH)</name>
    <dbReference type="NCBI Taxonomy" id="314723"/>
    <lineage>
        <taxon>Bacteria</taxon>
        <taxon>Pseudomonadati</taxon>
        <taxon>Spirochaetota</taxon>
        <taxon>Spirochaetia</taxon>
        <taxon>Spirochaetales</taxon>
        <taxon>Borreliaceae</taxon>
        <taxon>Borrelia</taxon>
    </lineage>
</organism>
<protein>
    <submittedName>
        <fullName evidence="2">Nucleoside transport system permease protein</fullName>
    </submittedName>
</protein>
<name>A0AA34R4R4_BORHD</name>